<evidence type="ECO:0008006" key="3">
    <source>
        <dbReference type="Google" id="ProtNLM"/>
    </source>
</evidence>
<proteinExistence type="predicted"/>
<dbReference type="PANTHER" id="PTHR28037:SF1">
    <property type="entry name" value="ALCOHOL O-ACETYLTRANSFERASE 1-RELATED"/>
    <property type="match status" value="1"/>
</dbReference>
<dbReference type="SUPFAM" id="SSF52777">
    <property type="entry name" value="CoA-dependent acyltransferases"/>
    <property type="match status" value="1"/>
</dbReference>
<dbReference type="STRING" id="97359.A0A550BUM0"/>
<dbReference type="InterPro" id="IPR052058">
    <property type="entry name" value="Alcohol_O-acetyltransferase"/>
</dbReference>
<accession>A0A550BUM0</accession>
<dbReference type="Gene3D" id="3.30.559.30">
    <property type="entry name" value="Nonribosomal peptide synthetase, condensation domain"/>
    <property type="match status" value="1"/>
</dbReference>
<gene>
    <name evidence="1" type="ORF">BD626DRAFT_414479</name>
</gene>
<dbReference type="Gene3D" id="3.30.559.10">
    <property type="entry name" value="Chloramphenicol acetyltransferase-like domain"/>
    <property type="match status" value="1"/>
</dbReference>
<dbReference type="InterPro" id="IPR023213">
    <property type="entry name" value="CAT-like_dom_sf"/>
</dbReference>
<dbReference type="OrthoDB" id="3264185at2759"/>
<dbReference type="Proteomes" id="UP000320762">
    <property type="component" value="Unassembled WGS sequence"/>
</dbReference>
<protein>
    <recommendedName>
        <fullName evidence="3">Condensation domain-containing protein</fullName>
    </recommendedName>
</protein>
<dbReference type="PANTHER" id="PTHR28037">
    <property type="entry name" value="ALCOHOL O-ACETYLTRANSFERASE 1-RELATED"/>
    <property type="match status" value="1"/>
</dbReference>
<comment type="caution">
    <text evidence="1">The sequence shown here is derived from an EMBL/GenBank/DDBJ whole genome shotgun (WGS) entry which is preliminary data.</text>
</comment>
<name>A0A550BUM0_9AGAR</name>
<evidence type="ECO:0000313" key="1">
    <source>
        <dbReference type="EMBL" id="TRM56239.1"/>
    </source>
</evidence>
<dbReference type="EMBL" id="VDMD01000077">
    <property type="protein sequence ID" value="TRM56239.1"/>
    <property type="molecule type" value="Genomic_DNA"/>
</dbReference>
<reference evidence="1 2" key="1">
    <citation type="journal article" date="2019" name="New Phytol.">
        <title>Comparative genomics reveals unique wood-decay strategies and fruiting body development in the Schizophyllaceae.</title>
        <authorList>
            <person name="Almasi E."/>
            <person name="Sahu N."/>
            <person name="Krizsan K."/>
            <person name="Balint B."/>
            <person name="Kovacs G.M."/>
            <person name="Kiss B."/>
            <person name="Cseklye J."/>
            <person name="Drula E."/>
            <person name="Henrissat B."/>
            <person name="Nagy I."/>
            <person name="Chovatia M."/>
            <person name="Adam C."/>
            <person name="LaButti K."/>
            <person name="Lipzen A."/>
            <person name="Riley R."/>
            <person name="Grigoriev I.V."/>
            <person name="Nagy L.G."/>
        </authorList>
    </citation>
    <scope>NUCLEOTIDE SEQUENCE [LARGE SCALE GENOMIC DNA]</scope>
    <source>
        <strain evidence="1 2">NL-1724</strain>
    </source>
</reference>
<organism evidence="1 2">
    <name type="scientific">Schizophyllum amplum</name>
    <dbReference type="NCBI Taxonomy" id="97359"/>
    <lineage>
        <taxon>Eukaryota</taxon>
        <taxon>Fungi</taxon>
        <taxon>Dikarya</taxon>
        <taxon>Basidiomycota</taxon>
        <taxon>Agaricomycotina</taxon>
        <taxon>Agaricomycetes</taxon>
        <taxon>Agaricomycetidae</taxon>
        <taxon>Agaricales</taxon>
        <taxon>Schizophyllaceae</taxon>
        <taxon>Schizophyllum</taxon>
    </lineage>
</organism>
<evidence type="ECO:0000313" key="2">
    <source>
        <dbReference type="Proteomes" id="UP000320762"/>
    </source>
</evidence>
<dbReference type="AlphaFoldDB" id="A0A550BUM0"/>
<sequence>MDNWKLIRGPAGRAYRRALGQMEQCFYWDGQFAGTADTLQHIILRVDPATSNLENISRAWCVTKQRHPLLAARIEEHTYQEQDFVVEEQRLSSSLPGEISFDSVSSTDEAHEYADRIINGPRQITNDTLARLQVLRRTDDARAVHLLIQVAHLITDGMGNLALLRTLLEALSKPDIDVGSLEDRLWLARSSDAVKADKSQSVAKQRWHRIMGIVLVELRMAKHTGGHTLPRKVSAATPLTPARSRYLHTTFTPSESKKIIQSCREQRVTFGKRLPCSRAAMTRVLHRLYLARQISPEEWFFRQREPFMPGGPLNQRPFLDPEWYSCGGASTVNLAISFFYNRLPAIPGGTRPGVEGQVPSHNQLLSRARFFYRARIMKAQANAFLRHPRHVDIHFARMPKRIESVAAHVEKWRALQRSDTSIGLSTQPISATEQAKGPNFVMAFGGSSMGSVSISPNSLALESLLPLAYPPKSPQPTIEVMASHTRLRTRPMELYLGAATFRGELNLYVHYDGNVYEDALVREWLDEIRSAVRWYLDGVDHGQDGIMAKL</sequence>
<keyword evidence="2" id="KW-1185">Reference proteome</keyword>